<comment type="caution">
    <text evidence="1">The sequence shown here is derived from an EMBL/GenBank/DDBJ whole genome shotgun (WGS) entry which is preliminary data.</text>
</comment>
<proteinExistence type="predicted"/>
<dbReference type="Proteomes" id="UP000663823">
    <property type="component" value="Unassembled WGS sequence"/>
</dbReference>
<evidence type="ECO:0000313" key="1">
    <source>
        <dbReference type="EMBL" id="CAF1349325.1"/>
    </source>
</evidence>
<reference evidence="1" key="1">
    <citation type="submission" date="2021-02" db="EMBL/GenBank/DDBJ databases">
        <authorList>
            <person name="Nowell W R."/>
        </authorList>
    </citation>
    <scope>NUCLEOTIDE SEQUENCE</scope>
</reference>
<protein>
    <submittedName>
        <fullName evidence="1">Uncharacterized protein</fullName>
    </submittedName>
</protein>
<dbReference type="AlphaFoldDB" id="A0A815H9H1"/>
<dbReference type="EMBL" id="CAJNOO010003666">
    <property type="protein sequence ID" value="CAF1349325.1"/>
    <property type="molecule type" value="Genomic_DNA"/>
</dbReference>
<organism evidence="1 3">
    <name type="scientific">Rotaria sordida</name>
    <dbReference type="NCBI Taxonomy" id="392033"/>
    <lineage>
        <taxon>Eukaryota</taxon>
        <taxon>Metazoa</taxon>
        <taxon>Spiralia</taxon>
        <taxon>Gnathifera</taxon>
        <taxon>Rotifera</taxon>
        <taxon>Eurotatoria</taxon>
        <taxon>Bdelloidea</taxon>
        <taxon>Philodinida</taxon>
        <taxon>Philodinidae</taxon>
        <taxon>Rotaria</taxon>
    </lineage>
</organism>
<name>A0A815H9H1_9BILA</name>
<accession>A0A815H9H1</accession>
<evidence type="ECO:0000313" key="3">
    <source>
        <dbReference type="Proteomes" id="UP000663882"/>
    </source>
</evidence>
<sequence>MIILYAINIYSIDNENTIVEHPNPSILLYNPSILLYNLSIPSCNPSITSDISISHSMNLSTNNNIITYLK</sequence>
<gene>
    <name evidence="2" type="ORF">OTI717_LOCUS21600</name>
    <name evidence="1" type="ORF">RFH988_LOCUS32212</name>
</gene>
<dbReference type="EMBL" id="CAJOAX010003528">
    <property type="protein sequence ID" value="CAF3859187.1"/>
    <property type="molecule type" value="Genomic_DNA"/>
</dbReference>
<dbReference type="Proteomes" id="UP000663882">
    <property type="component" value="Unassembled WGS sequence"/>
</dbReference>
<evidence type="ECO:0000313" key="2">
    <source>
        <dbReference type="EMBL" id="CAF3859187.1"/>
    </source>
</evidence>